<gene>
    <name evidence="2" type="ORF">QOL99_11560</name>
</gene>
<sequence length="49" mass="5128">MSSDRSHAPISWVFALLALGALVGIGTAAALLARKDRPLPDDPDAPLFI</sequence>
<evidence type="ECO:0000256" key="1">
    <source>
        <dbReference type="SAM" id="Phobius"/>
    </source>
</evidence>
<keyword evidence="3" id="KW-1185">Reference proteome</keyword>
<evidence type="ECO:0000313" key="3">
    <source>
        <dbReference type="Proteomes" id="UP001302059"/>
    </source>
</evidence>
<reference evidence="2 3" key="1">
    <citation type="submission" date="2023-05" db="EMBL/GenBank/DDBJ databases">
        <authorList>
            <person name="Gao F."/>
        </authorList>
    </citation>
    <scope>NUCLEOTIDE SEQUENCE [LARGE SCALE GENOMIC DNA]</scope>
    <source>
        <strain evidence="2 3">MIMF12</strain>
    </source>
</reference>
<keyword evidence="1" id="KW-1133">Transmembrane helix</keyword>
<dbReference type="RefSeq" id="WP_285524001.1">
    <property type="nucleotide sequence ID" value="NZ_JASNGB010000111.1"/>
</dbReference>
<dbReference type="EMBL" id="JASNGB010000111">
    <property type="protein sequence ID" value="MDL2344782.1"/>
    <property type="molecule type" value="Genomic_DNA"/>
</dbReference>
<comment type="caution">
    <text evidence="2">The sequence shown here is derived from an EMBL/GenBank/DDBJ whole genome shotgun (WGS) entry which is preliminary data.</text>
</comment>
<protein>
    <submittedName>
        <fullName evidence="2">Uncharacterized protein</fullName>
    </submittedName>
</protein>
<feature type="transmembrane region" description="Helical" evidence="1">
    <location>
        <begin position="12"/>
        <end position="33"/>
    </location>
</feature>
<keyword evidence="1" id="KW-0472">Membrane</keyword>
<accession>A0ABT7JI93</accession>
<name>A0ABT7JI93_9DEIO</name>
<dbReference type="Proteomes" id="UP001302059">
    <property type="component" value="Unassembled WGS sequence"/>
</dbReference>
<keyword evidence="1" id="KW-0812">Transmembrane</keyword>
<organism evidence="2 3">
    <name type="scientific">Deinococcus rhizophilus</name>
    <dbReference type="NCBI Taxonomy" id="3049544"/>
    <lineage>
        <taxon>Bacteria</taxon>
        <taxon>Thermotogati</taxon>
        <taxon>Deinococcota</taxon>
        <taxon>Deinococci</taxon>
        <taxon>Deinococcales</taxon>
        <taxon>Deinococcaceae</taxon>
        <taxon>Deinococcus</taxon>
    </lineage>
</organism>
<proteinExistence type="predicted"/>
<evidence type="ECO:0000313" key="2">
    <source>
        <dbReference type="EMBL" id="MDL2344782.1"/>
    </source>
</evidence>